<dbReference type="STRING" id="1230383.A0A1M8A6L9"/>
<feature type="transmembrane region" description="Helical" evidence="14">
    <location>
        <begin position="160"/>
        <end position="178"/>
    </location>
</feature>
<evidence type="ECO:0000256" key="13">
    <source>
        <dbReference type="ARBA" id="ARBA00093457"/>
    </source>
</evidence>
<dbReference type="Pfam" id="PF05208">
    <property type="entry name" value="ALG3"/>
    <property type="match status" value="1"/>
</dbReference>
<keyword evidence="10 14" id="KW-0472">Membrane</keyword>
<evidence type="ECO:0000256" key="6">
    <source>
        <dbReference type="ARBA" id="ARBA00022679"/>
    </source>
</evidence>
<evidence type="ECO:0000256" key="1">
    <source>
        <dbReference type="ARBA" id="ARBA00004477"/>
    </source>
</evidence>
<reference evidence="16" key="1">
    <citation type="journal article" date="2017" name="Nucleic Acids Res.">
        <title>Proteogenomics produces comprehensive and highly accurate protein-coding gene annotation in a complete genome assembly of Malassezia sympodialis.</title>
        <authorList>
            <person name="Zhu Y."/>
            <person name="Engstroem P.G."/>
            <person name="Tellgren-Roth C."/>
            <person name="Baudo C.D."/>
            <person name="Kennell J.C."/>
            <person name="Sun S."/>
            <person name="Billmyre R.B."/>
            <person name="Schroeder M.S."/>
            <person name="Andersson A."/>
            <person name="Holm T."/>
            <person name="Sigurgeirsson B."/>
            <person name="Wu G."/>
            <person name="Sankaranarayanan S.R."/>
            <person name="Siddharthan R."/>
            <person name="Sanyal K."/>
            <person name="Lundeberg J."/>
            <person name="Nystedt B."/>
            <person name="Boekhout T."/>
            <person name="Dawson T.L. Jr."/>
            <person name="Heitman J."/>
            <person name="Scheynius A."/>
            <person name="Lehtioe J."/>
        </authorList>
    </citation>
    <scope>NUCLEOTIDE SEQUENCE [LARGE SCALE GENOMIC DNA]</scope>
    <source>
        <strain evidence="16">ATCC 42132</strain>
    </source>
</reference>
<keyword evidence="6 14" id="KW-0808">Transferase</keyword>
<proteinExistence type="inferred from homology"/>
<dbReference type="VEuPathDB" id="FungiDB:MSYG_2458"/>
<dbReference type="GO" id="GO:0052925">
    <property type="term" value="F:dol-P-Man:Man(5)GlcNAc(2)-PP-Dol alpha-1,3-mannosyltransferase activity"/>
    <property type="evidence" value="ECO:0007669"/>
    <property type="project" value="UniProtKB-EC"/>
</dbReference>
<evidence type="ECO:0000256" key="4">
    <source>
        <dbReference type="ARBA" id="ARBA00015561"/>
    </source>
</evidence>
<evidence type="ECO:0000256" key="10">
    <source>
        <dbReference type="ARBA" id="ARBA00023136"/>
    </source>
</evidence>
<feature type="transmembrane region" description="Helical" evidence="14">
    <location>
        <begin position="383"/>
        <end position="402"/>
    </location>
</feature>
<keyword evidence="9 14" id="KW-1133">Transmembrane helix</keyword>
<sequence length="408" mass="46349">MMIASSPLNKLRALTGTCLFTRKGYVPVVAATLLGECILIALIIVYVPFTEIDFRTYVAQARMFLEGERRYYALDPPGGSGPCVYPAGHLYIFAVLDRWTDSGAYLLPAQLAFGGLYLATSLVVSRIYDMVGAPPVLFLFLVLSKRLHSIYMLRMFNDPVAMLAMYICMYLLCCRKWSAACFAYSIALSVKMNVLLYLPGLMVVLFRAWGAWRTVVSLVIIVGGTQGLLGLPFLLHDPFAYLKGSFDFSRVFLYEWTVNWRFLDEKTFLSASFSHLLLSLHLLLLLLFGLCQWTGISRQGWRWISLRWCGDSVPMSPFYIIMTLATSNLIGILCARSLHYQFYSWYAHQLPLLAWTSSFSIPVTIVAPLVLEWCWNVFPSTQQSSALMLLSHVMLLTGLWIWKPVQRY</sequence>
<evidence type="ECO:0000313" key="16">
    <source>
        <dbReference type="Proteomes" id="UP000186303"/>
    </source>
</evidence>
<organism evidence="15 16">
    <name type="scientific">Malassezia sympodialis (strain ATCC 42132)</name>
    <name type="common">Atopic eczema-associated yeast</name>
    <dbReference type="NCBI Taxonomy" id="1230383"/>
    <lineage>
        <taxon>Eukaryota</taxon>
        <taxon>Fungi</taxon>
        <taxon>Dikarya</taxon>
        <taxon>Basidiomycota</taxon>
        <taxon>Ustilaginomycotina</taxon>
        <taxon>Malasseziomycetes</taxon>
        <taxon>Malasseziales</taxon>
        <taxon>Malasseziaceae</taxon>
        <taxon>Malassezia</taxon>
    </lineage>
</organism>
<evidence type="ECO:0000256" key="12">
    <source>
        <dbReference type="ARBA" id="ARBA00049506"/>
    </source>
</evidence>
<comment type="catalytic activity">
    <reaction evidence="12 14">
        <text>an alpha-D-Man-(1-&gt;2)-alpha-D-Man-(1-&gt;2)-alpha-D-Man-(1-&gt;3)-[alpha-D-Man-(1-&gt;6)]-beta-D-Man-(1-&gt;4)-beta-D-GlcNAc-(1-&gt;4)-alpha-D-GlcNAc-diphospho-di-trans,poly-cis-dolichol + a di-trans,poly-cis-dolichyl beta-D-mannosyl phosphate = an alpha-D-Man-(1-&gt;2)-alpha-D-Man-(1-&gt;2)-alpha-D-Man-(1-&gt;3)-[alpha-D-Man-(1-&gt;3)-alpha-D-Man-(1-&gt;6)]-beta-D-Man-(1-&gt;4)-beta-D-GlcNAc-(1-&gt;4)-alpha-D-GlcNAc-diphospho-di-trans,poly-cis-dolichol + a di-trans,poly-cis-dolichyl phosphate + H(+)</text>
        <dbReference type="Rhea" id="RHEA:29527"/>
        <dbReference type="Rhea" id="RHEA-COMP:19498"/>
        <dbReference type="Rhea" id="RHEA-COMP:19501"/>
        <dbReference type="Rhea" id="RHEA-COMP:19516"/>
        <dbReference type="Rhea" id="RHEA-COMP:19517"/>
        <dbReference type="ChEBI" id="CHEBI:15378"/>
        <dbReference type="ChEBI" id="CHEBI:57683"/>
        <dbReference type="ChEBI" id="CHEBI:58211"/>
        <dbReference type="ChEBI" id="CHEBI:132515"/>
        <dbReference type="ChEBI" id="CHEBI:132516"/>
        <dbReference type="EC" id="2.4.1.258"/>
    </reaction>
    <physiologicalReaction direction="left-to-right" evidence="12 14">
        <dbReference type="Rhea" id="RHEA:29528"/>
    </physiologicalReaction>
</comment>
<evidence type="ECO:0000256" key="2">
    <source>
        <dbReference type="ARBA" id="ARBA00004922"/>
    </source>
</evidence>
<keyword evidence="5 14" id="KW-0328">Glycosyltransferase</keyword>
<feature type="transmembrane region" description="Helical" evidence="14">
    <location>
        <begin position="190"/>
        <end position="209"/>
    </location>
</feature>
<dbReference type="UniPathway" id="UPA00378"/>
<keyword evidence="8 14" id="KW-0256">Endoplasmic reticulum</keyword>
<keyword evidence="16" id="KW-1185">Reference proteome</keyword>
<dbReference type="EMBL" id="LT671823">
    <property type="protein sequence ID" value="SHO78116.1"/>
    <property type="molecule type" value="Genomic_DNA"/>
</dbReference>
<evidence type="ECO:0000256" key="11">
    <source>
        <dbReference type="ARBA" id="ARBA00044743"/>
    </source>
</evidence>
<feature type="transmembrane region" description="Helical" evidence="14">
    <location>
        <begin position="350"/>
        <end position="371"/>
    </location>
</feature>
<comment type="pathway">
    <text evidence="2 14">Protein modification; protein glycosylation.</text>
</comment>
<comment type="similarity">
    <text evidence="13">Belongs to the glycosyltransferase ALG3 family.</text>
</comment>
<comment type="subcellular location">
    <subcellularLocation>
        <location evidence="1 14">Endoplasmic reticulum membrane</location>
        <topology evidence="1 14">Multi-pass membrane protein</topology>
    </subcellularLocation>
</comment>
<evidence type="ECO:0000256" key="3">
    <source>
        <dbReference type="ARBA" id="ARBA00011964"/>
    </source>
</evidence>
<name>A0A1M8A6L9_MALS4</name>
<dbReference type="GO" id="GO:0005789">
    <property type="term" value="C:endoplasmic reticulum membrane"/>
    <property type="evidence" value="ECO:0007669"/>
    <property type="project" value="UniProtKB-SubCell"/>
</dbReference>
<evidence type="ECO:0000256" key="14">
    <source>
        <dbReference type="RuleBase" id="RU364047"/>
    </source>
</evidence>
<evidence type="ECO:0000256" key="8">
    <source>
        <dbReference type="ARBA" id="ARBA00022824"/>
    </source>
</evidence>
<evidence type="ECO:0000256" key="7">
    <source>
        <dbReference type="ARBA" id="ARBA00022692"/>
    </source>
</evidence>
<accession>A0A1M8A6L9</accession>
<dbReference type="PANTHER" id="PTHR12646:SF0">
    <property type="entry name" value="DOL-P-MAN:MAN(5)GLCNAC(2)-PP-DOL ALPHA-1,3-MANNOSYLTRANSFERASE"/>
    <property type="match status" value="1"/>
</dbReference>
<dbReference type="InterPro" id="IPR007873">
    <property type="entry name" value="Glycosyltransferase_ALG3"/>
</dbReference>
<evidence type="ECO:0000256" key="9">
    <source>
        <dbReference type="ARBA" id="ARBA00022989"/>
    </source>
</evidence>
<keyword evidence="7 14" id="KW-0812">Transmembrane</keyword>
<evidence type="ECO:0000256" key="5">
    <source>
        <dbReference type="ARBA" id="ARBA00022676"/>
    </source>
</evidence>
<feature type="transmembrane region" description="Helical" evidence="14">
    <location>
        <begin position="215"/>
        <end position="235"/>
    </location>
</feature>
<gene>
    <name evidence="15" type="ORF">MSYG_2458</name>
</gene>
<feature type="transmembrane region" description="Helical" evidence="14">
    <location>
        <begin position="25"/>
        <end position="47"/>
    </location>
</feature>
<dbReference type="OMA" id="DWETYMI"/>
<dbReference type="OrthoDB" id="20028at2759"/>
<comment type="function">
    <text evidence="11 14">Dol-P-Man:Man(5)GlcNAc(2)-PP-Dol alpha-1,3-mannosyltransferase that operates in the biosynthetic pathway of dolichol-linked oligosaccharides, the glycan precursors employed in protein asparagine (N)-glycosylation. The assembly of dolichol-linked oligosaccharides begins on the cytosolic side of the endoplasmic reticulum membrane and finishes in its lumen. The sequential addition of sugars to dolichol pyrophosphate produces dolichol-linked oligosaccharides containing fourteen sugars, including two GlcNAcs, nine mannoses and three glucoses. Once assembled, the oligosaccharide is transferred from the lipid to nascent proteins by oligosaccharyltransferases. In the lumen of the endoplasmic reticulum, adds the first dolichyl beta-D-mannosyl phosphate derived mannose in an alpha-1,3 linkage to Man(5)GlcNAc(2)-PP-dolichol to produce Man(6)GlcNAc(2)-PP-dolichol.</text>
</comment>
<feature type="transmembrane region" description="Helical" evidence="14">
    <location>
        <begin position="276"/>
        <end position="296"/>
    </location>
</feature>
<dbReference type="Proteomes" id="UP000186303">
    <property type="component" value="Chromosome 3"/>
</dbReference>
<evidence type="ECO:0000313" key="15">
    <source>
        <dbReference type="EMBL" id="SHO78116.1"/>
    </source>
</evidence>
<dbReference type="PANTHER" id="PTHR12646">
    <property type="entry name" value="NOT56 - RELATED"/>
    <property type="match status" value="1"/>
</dbReference>
<feature type="transmembrane region" description="Helical" evidence="14">
    <location>
        <begin position="316"/>
        <end position="338"/>
    </location>
</feature>
<protein>
    <recommendedName>
        <fullName evidence="4 14">Dol-P-Man:Man(5)GlcNAc(2)-PP-Dol alpha-1,3-mannosyltransferase</fullName>
        <ecNumber evidence="3 14">2.4.1.258</ecNumber>
    </recommendedName>
    <alternativeName>
        <fullName evidence="14">Dol-P-Man-dependent alpha(1-3)-mannosyltransferase</fullName>
    </alternativeName>
</protein>
<dbReference type="EC" id="2.4.1.258" evidence="3 14"/>
<dbReference type="AlphaFoldDB" id="A0A1M8A6L9"/>